<reference evidence="2" key="1">
    <citation type="submission" date="2021-10" db="EMBL/GenBank/DDBJ databases">
        <title>Genome Sequence of The Candidatus Hydrogeosomobacter endosymbioticus, an Intracellular Bacterial Symbiont of the Anaerobic Ciliate GW7.</title>
        <authorList>
            <person name="Shiohama Y."/>
            <person name="Shinzato N."/>
        </authorList>
    </citation>
    <scope>NUCLEOTIDE SEQUENCE [LARGE SCALE GENOMIC DNA]</scope>
    <source>
        <strain evidence="2">200920</strain>
    </source>
</reference>
<feature type="compositionally biased region" description="Basic and acidic residues" evidence="1">
    <location>
        <begin position="62"/>
        <end position="93"/>
    </location>
</feature>
<evidence type="ECO:0000313" key="3">
    <source>
        <dbReference type="Proteomes" id="UP001320209"/>
    </source>
</evidence>
<sequence>MNVFDISLFFIFKFDKLKGSLKQASGTVYKVTSLDFVFSFAFLSSSLAFSSEKGFSGPYTHKVTDKNDHANEDLDNTERDENIYSDHAEKEEPVDSEAIPIDEDIKNSEKARKEQKNRLSKDYKNQHKTEKREMEQEKSHLSIENLMQKQQLSPEQESKKLGIACVKCKDILSSRLPQSKDGKMNMVAQVCYALCLAEYILEFHKKAAEESGNKEKITLLEAKLRSIRSINETLLTAISVSYQAFGNDDFVEKLDKECQNDKDAIDPENMESPIDSSR</sequence>
<gene>
    <name evidence="2" type="ORF">HYD_4740</name>
</gene>
<evidence type="ECO:0000256" key="1">
    <source>
        <dbReference type="SAM" id="MobiDB-lite"/>
    </source>
</evidence>
<feature type="region of interest" description="Disordered" evidence="1">
    <location>
        <begin position="58"/>
        <end position="140"/>
    </location>
</feature>
<keyword evidence="3" id="KW-1185">Reference proteome</keyword>
<evidence type="ECO:0000313" key="2">
    <source>
        <dbReference type="EMBL" id="BDB96341.1"/>
    </source>
</evidence>
<feature type="compositionally biased region" description="Basic and acidic residues" evidence="1">
    <location>
        <begin position="103"/>
        <end position="140"/>
    </location>
</feature>
<name>A0ABN6L3A3_9PROT</name>
<feature type="region of interest" description="Disordered" evidence="1">
    <location>
        <begin position="259"/>
        <end position="278"/>
    </location>
</feature>
<accession>A0ABN6L3A3</accession>
<protein>
    <submittedName>
        <fullName evidence="2">Uncharacterized protein</fullName>
    </submittedName>
</protein>
<dbReference type="EMBL" id="AP025225">
    <property type="protein sequence ID" value="BDB96341.1"/>
    <property type="molecule type" value="Genomic_DNA"/>
</dbReference>
<proteinExistence type="predicted"/>
<dbReference type="RefSeq" id="WP_236864637.1">
    <property type="nucleotide sequence ID" value="NZ_AP025225.1"/>
</dbReference>
<dbReference type="Proteomes" id="UP001320209">
    <property type="component" value="Chromosome"/>
</dbReference>
<organism evidence="2 3">
    <name type="scientific">Candidatus Hydrogenosomobacter endosymbioticus</name>
    <dbReference type="NCBI Taxonomy" id="2558174"/>
    <lineage>
        <taxon>Bacteria</taxon>
        <taxon>Pseudomonadati</taxon>
        <taxon>Pseudomonadota</taxon>
        <taxon>Alphaproteobacteria</taxon>
        <taxon>Holosporales</taxon>
        <taxon>Holosporaceae</taxon>
        <taxon>Candidatus Hydrogenosomobacter</taxon>
    </lineage>
</organism>